<proteinExistence type="predicted"/>
<gene>
    <name evidence="1" type="ORF">DPMN_061802</name>
</gene>
<dbReference type="Proteomes" id="UP000828390">
    <property type="component" value="Unassembled WGS sequence"/>
</dbReference>
<evidence type="ECO:0000313" key="1">
    <source>
        <dbReference type="EMBL" id="KAH3718974.1"/>
    </source>
</evidence>
<accession>A0A9D4C8C7</accession>
<evidence type="ECO:0000313" key="2">
    <source>
        <dbReference type="Proteomes" id="UP000828390"/>
    </source>
</evidence>
<comment type="caution">
    <text evidence="1">The sequence shown here is derived from an EMBL/GenBank/DDBJ whole genome shotgun (WGS) entry which is preliminary data.</text>
</comment>
<sequence>MLILASTSKNFHPPTLKIFPQIQSVKGMKRYNLKIAKERMNTTKAAQKVAKEIYAKYKHGTAFCISLSTIQT</sequence>
<reference evidence="1" key="1">
    <citation type="journal article" date="2019" name="bioRxiv">
        <title>The Genome of the Zebra Mussel, Dreissena polymorpha: A Resource for Invasive Species Research.</title>
        <authorList>
            <person name="McCartney M.A."/>
            <person name="Auch B."/>
            <person name="Kono T."/>
            <person name="Mallez S."/>
            <person name="Zhang Y."/>
            <person name="Obille A."/>
            <person name="Becker A."/>
            <person name="Abrahante J.E."/>
            <person name="Garbe J."/>
            <person name="Badalamenti J.P."/>
            <person name="Herman A."/>
            <person name="Mangelson H."/>
            <person name="Liachko I."/>
            <person name="Sullivan S."/>
            <person name="Sone E.D."/>
            <person name="Koren S."/>
            <person name="Silverstein K.A.T."/>
            <person name="Beckman K.B."/>
            <person name="Gohl D.M."/>
        </authorList>
    </citation>
    <scope>NUCLEOTIDE SEQUENCE</scope>
    <source>
        <strain evidence="1">Duluth1</strain>
        <tissue evidence="1">Whole animal</tissue>
    </source>
</reference>
<keyword evidence="2" id="KW-1185">Reference proteome</keyword>
<dbReference type="EMBL" id="JAIWYP010000013">
    <property type="protein sequence ID" value="KAH3718974.1"/>
    <property type="molecule type" value="Genomic_DNA"/>
</dbReference>
<reference evidence="1" key="2">
    <citation type="submission" date="2020-11" db="EMBL/GenBank/DDBJ databases">
        <authorList>
            <person name="McCartney M.A."/>
            <person name="Auch B."/>
            <person name="Kono T."/>
            <person name="Mallez S."/>
            <person name="Becker A."/>
            <person name="Gohl D.M."/>
            <person name="Silverstein K.A.T."/>
            <person name="Koren S."/>
            <person name="Bechman K.B."/>
            <person name="Herman A."/>
            <person name="Abrahante J.E."/>
            <person name="Garbe J."/>
        </authorList>
    </citation>
    <scope>NUCLEOTIDE SEQUENCE</scope>
    <source>
        <strain evidence="1">Duluth1</strain>
        <tissue evidence="1">Whole animal</tissue>
    </source>
</reference>
<name>A0A9D4C8C7_DREPO</name>
<dbReference type="AlphaFoldDB" id="A0A9D4C8C7"/>
<protein>
    <submittedName>
        <fullName evidence="1">Uncharacterized protein</fullName>
    </submittedName>
</protein>
<organism evidence="1 2">
    <name type="scientific">Dreissena polymorpha</name>
    <name type="common">Zebra mussel</name>
    <name type="synonym">Mytilus polymorpha</name>
    <dbReference type="NCBI Taxonomy" id="45954"/>
    <lineage>
        <taxon>Eukaryota</taxon>
        <taxon>Metazoa</taxon>
        <taxon>Spiralia</taxon>
        <taxon>Lophotrochozoa</taxon>
        <taxon>Mollusca</taxon>
        <taxon>Bivalvia</taxon>
        <taxon>Autobranchia</taxon>
        <taxon>Heteroconchia</taxon>
        <taxon>Euheterodonta</taxon>
        <taxon>Imparidentia</taxon>
        <taxon>Neoheterodontei</taxon>
        <taxon>Myida</taxon>
        <taxon>Dreissenoidea</taxon>
        <taxon>Dreissenidae</taxon>
        <taxon>Dreissena</taxon>
    </lineage>
</organism>